<accession>A0A166C0A5</accession>
<protein>
    <submittedName>
        <fullName evidence="2">Uncharacterized protein</fullName>
    </submittedName>
</protein>
<dbReference type="AlphaFoldDB" id="A0A166C0A5"/>
<gene>
    <name evidence="1" type="ORF">FIBSPDRAFT_869579</name>
    <name evidence="2" type="ORF">FIBSPDRAFT_869606</name>
</gene>
<name>A0A166C0A5_9AGAM</name>
<proteinExistence type="predicted"/>
<dbReference type="Proteomes" id="UP000076532">
    <property type="component" value="Unassembled WGS sequence"/>
</dbReference>
<organism evidence="2 3">
    <name type="scientific">Athelia psychrophila</name>
    <dbReference type="NCBI Taxonomy" id="1759441"/>
    <lineage>
        <taxon>Eukaryota</taxon>
        <taxon>Fungi</taxon>
        <taxon>Dikarya</taxon>
        <taxon>Basidiomycota</taxon>
        <taxon>Agaricomycotina</taxon>
        <taxon>Agaricomycetes</taxon>
        <taxon>Agaricomycetidae</taxon>
        <taxon>Atheliales</taxon>
        <taxon>Atheliaceae</taxon>
        <taxon>Athelia</taxon>
    </lineage>
</organism>
<evidence type="ECO:0000313" key="3">
    <source>
        <dbReference type="Proteomes" id="UP000076532"/>
    </source>
</evidence>
<evidence type="ECO:0000313" key="1">
    <source>
        <dbReference type="EMBL" id="KZP13142.1"/>
    </source>
</evidence>
<keyword evidence="3" id="KW-1185">Reference proteome</keyword>
<dbReference type="EMBL" id="KV417637">
    <property type="protein sequence ID" value="KZP13142.1"/>
    <property type="molecule type" value="Genomic_DNA"/>
</dbReference>
<sequence>MSTSTHNVSSLLPDLQSYPSGFKEGHPWESITDGGRVSTLHLSCAFHANVISARRSVFILTALDLGAFRFAHISVKMEL</sequence>
<dbReference type="EMBL" id="KV417637">
    <property type="protein sequence ID" value="KZP13161.1"/>
    <property type="molecule type" value="Genomic_DNA"/>
</dbReference>
<reference evidence="2 3" key="1">
    <citation type="journal article" date="2016" name="Mol. Biol. Evol.">
        <title>Comparative Genomics of Early-Diverging Mushroom-Forming Fungi Provides Insights into the Origins of Lignocellulose Decay Capabilities.</title>
        <authorList>
            <person name="Nagy L.G."/>
            <person name="Riley R."/>
            <person name="Tritt A."/>
            <person name="Adam C."/>
            <person name="Daum C."/>
            <person name="Floudas D."/>
            <person name="Sun H."/>
            <person name="Yadav J.S."/>
            <person name="Pangilinan J."/>
            <person name="Larsson K.H."/>
            <person name="Matsuura K."/>
            <person name="Barry K."/>
            <person name="Labutti K."/>
            <person name="Kuo R."/>
            <person name="Ohm R.A."/>
            <person name="Bhattacharya S.S."/>
            <person name="Shirouzu T."/>
            <person name="Yoshinaga Y."/>
            <person name="Martin F.M."/>
            <person name="Grigoriev I.V."/>
            <person name="Hibbett D.S."/>
        </authorList>
    </citation>
    <scope>NUCLEOTIDE SEQUENCE [LARGE SCALE GENOMIC DNA]</scope>
    <source>
        <strain evidence="2 3">CBS 109695</strain>
    </source>
</reference>
<evidence type="ECO:0000313" key="2">
    <source>
        <dbReference type="EMBL" id="KZP13161.1"/>
    </source>
</evidence>